<reference evidence="4 5" key="1">
    <citation type="journal article" date="2019" name="G3 (Bethesda)">
        <title>Sequencing of a Wild Apple (Malus baccata) Genome Unravels the Differences Between Cultivated and Wild Apple Species Regarding Disease Resistance and Cold Tolerance.</title>
        <authorList>
            <person name="Chen X."/>
        </authorList>
    </citation>
    <scope>NUCLEOTIDE SEQUENCE [LARGE SCALE GENOMIC DNA]</scope>
    <source>
        <strain evidence="5">cv. Shandingzi</strain>
        <tissue evidence="4">Leaves</tissue>
    </source>
</reference>
<keyword evidence="1" id="KW-0645">Protease</keyword>
<evidence type="ECO:0000313" key="4">
    <source>
        <dbReference type="EMBL" id="TQD80029.1"/>
    </source>
</evidence>
<dbReference type="Proteomes" id="UP000315295">
    <property type="component" value="Unassembled WGS sequence"/>
</dbReference>
<protein>
    <recommendedName>
        <fullName evidence="3">Xylanase inhibitor C-terminal domain-containing protein</fullName>
    </recommendedName>
</protein>
<keyword evidence="2" id="KW-0378">Hydrolase</keyword>
<proteinExistence type="predicted"/>
<name>A0A540L128_MALBA</name>
<evidence type="ECO:0000256" key="2">
    <source>
        <dbReference type="ARBA" id="ARBA00022801"/>
    </source>
</evidence>
<dbReference type="InterPro" id="IPR032799">
    <property type="entry name" value="TAXi_C"/>
</dbReference>
<dbReference type="PANTHER" id="PTHR47967">
    <property type="entry name" value="OS07G0603500 PROTEIN-RELATED"/>
    <property type="match status" value="1"/>
</dbReference>
<dbReference type="Pfam" id="PF14541">
    <property type="entry name" value="TAXi_C"/>
    <property type="match status" value="1"/>
</dbReference>
<dbReference type="AlphaFoldDB" id="A0A540L128"/>
<evidence type="ECO:0000313" key="5">
    <source>
        <dbReference type="Proteomes" id="UP000315295"/>
    </source>
</evidence>
<comment type="caution">
    <text evidence="4">The sequence shown here is derived from an EMBL/GenBank/DDBJ whole genome shotgun (WGS) entry which is preliminary data.</text>
</comment>
<dbReference type="InterPro" id="IPR021109">
    <property type="entry name" value="Peptidase_aspartic_dom_sf"/>
</dbReference>
<gene>
    <name evidence="4" type="ORF">C1H46_034402</name>
</gene>
<keyword evidence="5" id="KW-1185">Reference proteome</keyword>
<dbReference type="STRING" id="106549.A0A540L128"/>
<dbReference type="GO" id="GO:0005576">
    <property type="term" value="C:extracellular region"/>
    <property type="evidence" value="ECO:0007669"/>
    <property type="project" value="TreeGrafter"/>
</dbReference>
<dbReference type="InterPro" id="IPR051708">
    <property type="entry name" value="Plant_Aspart_Prot_A1"/>
</dbReference>
<dbReference type="SUPFAM" id="SSF50630">
    <property type="entry name" value="Acid proteases"/>
    <property type="match status" value="1"/>
</dbReference>
<evidence type="ECO:0000256" key="1">
    <source>
        <dbReference type="ARBA" id="ARBA00022670"/>
    </source>
</evidence>
<feature type="domain" description="Xylanase inhibitor C-terminal" evidence="3">
    <location>
        <begin position="34"/>
        <end position="106"/>
    </location>
</feature>
<dbReference type="EMBL" id="VIEB01000825">
    <property type="protein sequence ID" value="TQD80029.1"/>
    <property type="molecule type" value="Genomic_DNA"/>
</dbReference>
<dbReference type="Gene3D" id="2.40.70.10">
    <property type="entry name" value="Acid Proteases"/>
    <property type="match status" value="1"/>
</dbReference>
<sequence>MTALDHKQLLIVLSRTLIAYTPSPLPFHPQTEILTLNGINVGDPNVPLPDEIFNMISDGEGASIIDSGTTYTMLRQEAFDALVKALREAIQLPQRRSPQWFALCFEDLDFAGADATFLLQGMLAKQTTCIEVETGTLVPCNYKVR</sequence>
<organism evidence="4 5">
    <name type="scientific">Malus baccata</name>
    <name type="common">Siberian crab apple</name>
    <name type="synonym">Pyrus baccata</name>
    <dbReference type="NCBI Taxonomy" id="106549"/>
    <lineage>
        <taxon>Eukaryota</taxon>
        <taxon>Viridiplantae</taxon>
        <taxon>Streptophyta</taxon>
        <taxon>Embryophyta</taxon>
        <taxon>Tracheophyta</taxon>
        <taxon>Spermatophyta</taxon>
        <taxon>Magnoliopsida</taxon>
        <taxon>eudicotyledons</taxon>
        <taxon>Gunneridae</taxon>
        <taxon>Pentapetalae</taxon>
        <taxon>rosids</taxon>
        <taxon>fabids</taxon>
        <taxon>Rosales</taxon>
        <taxon>Rosaceae</taxon>
        <taxon>Amygdaloideae</taxon>
        <taxon>Maleae</taxon>
        <taxon>Malus</taxon>
    </lineage>
</organism>
<evidence type="ECO:0000259" key="3">
    <source>
        <dbReference type="Pfam" id="PF14541"/>
    </source>
</evidence>
<accession>A0A540L128</accession>
<dbReference type="GO" id="GO:0008233">
    <property type="term" value="F:peptidase activity"/>
    <property type="evidence" value="ECO:0007669"/>
    <property type="project" value="UniProtKB-KW"/>
</dbReference>
<dbReference type="GO" id="GO:0006508">
    <property type="term" value="P:proteolysis"/>
    <property type="evidence" value="ECO:0007669"/>
    <property type="project" value="UniProtKB-KW"/>
</dbReference>
<dbReference type="PANTHER" id="PTHR47967:SF91">
    <property type="entry name" value="PEPTIDASE A1 DOMAIN-CONTAINING PROTEIN"/>
    <property type="match status" value="1"/>
</dbReference>